<dbReference type="AlphaFoldDB" id="A0ABD5NQK4"/>
<dbReference type="Proteomes" id="UP001595846">
    <property type="component" value="Unassembled WGS sequence"/>
</dbReference>
<proteinExistence type="predicted"/>
<evidence type="ECO:0000313" key="3">
    <source>
        <dbReference type="EMBL" id="MFC3959205.1"/>
    </source>
</evidence>
<keyword evidence="2" id="KW-0812">Transmembrane</keyword>
<dbReference type="RefSeq" id="WP_256534005.1">
    <property type="nucleotide sequence ID" value="NZ_CP101824.1"/>
</dbReference>
<name>A0ABD5NQK4_9EURY</name>
<comment type="caution">
    <text evidence="3">The sequence shown here is derived from an EMBL/GenBank/DDBJ whole genome shotgun (WGS) entry which is preliminary data.</text>
</comment>
<organism evidence="3 4">
    <name type="scientific">Halovivax cerinus</name>
    <dbReference type="NCBI Taxonomy" id="1487865"/>
    <lineage>
        <taxon>Archaea</taxon>
        <taxon>Methanobacteriati</taxon>
        <taxon>Methanobacteriota</taxon>
        <taxon>Stenosarchaea group</taxon>
        <taxon>Halobacteria</taxon>
        <taxon>Halobacteriales</taxon>
        <taxon>Natrialbaceae</taxon>
        <taxon>Halovivax</taxon>
    </lineage>
</organism>
<evidence type="ECO:0000313" key="4">
    <source>
        <dbReference type="Proteomes" id="UP001595846"/>
    </source>
</evidence>
<keyword evidence="2" id="KW-0472">Membrane</keyword>
<gene>
    <name evidence="3" type="ORF">ACFOUR_12595</name>
</gene>
<protein>
    <submittedName>
        <fullName evidence="3">Uncharacterized protein</fullName>
    </submittedName>
</protein>
<evidence type="ECO:0000256" key="1">
    <source>
        <dbReference type="SAM" id="MobiDB-lite"/>
    </source>
</evidence>
<accession>A0ABD5NQK4</accession>
<sequence>MTQSTDGVQKWMKIAAIVAAFFIVLWIISYLWFPFLPWMEERDAGEQVIQDTYNADSAVQEYEWFRTQYEEIDAQRAQVENTYDELERFYDIHGEDPDEWSRTAAEDHSRIQQRITGNQNQLETLVADYNARSNMDNRELFKCHLPMQVDERFAINGPPGSGEAEEPVDTGPDGTAIDGSPPPAEQCDGLPDTIDSNQ</sequence>
<feature type="transmembrane region" description="Helical" evidence="2">
    <location>
        <begin position="12"/>
        <end position="33"/>
    </location>
</feature>
<keyword evidence="2" id="KW-1133">Transmembrane helix</keyword>
<reference evidence="3 4" key="1">
    <citation type="journal article" date="2019" name="Int. J. Syst. Evol. Microbiol.">
        <title>The Global Catalogue of Microorganisms (GCM) 10K type strain sequencing project: providing services to taxonomists for standard genome sequencing and annotation.</title>
        <authorList>
            <consortium name="The Broad Institute Genomics Platform"/>
            <consortium name="The Broad Institute Genome Sequencing Center for Infectious Disease"/>
            <person name="Wu L."/>
            <person name="Ma J."/>
        </authorList>
    </citation>
    <scope>NUCLEOTIDE SEQUENCE [LARGE SCALE GENOMIC DNA]</scope>
    <source>
        <strain evidence="3 4">IBRC-M 10256</strain>
    </source>
</reference>
<dbReference type="EMBL" id="JBHSAQ010000010">
    <property type="protein sequence ID" value="MFC3959205.1"/>
    <property type="molecule type" value="Genomic_DNA"/>
</dbReference>
<feature type="region of interest" description="Disordered" evidence="1">
    <location>
        <begin position="153"/>
        <end position="198"/>
    </location>
</feature>
<keyword evidence="4" id="KW-1185">Reference proteome</keyword>
<dbReference type="GeneID" id="73902527"/>
<evidence type="ECO:0000256" key="2">
    <source>
        <dbReference type="SAM" id="Phobius"/>
    </source>
</evidence>